<keyword evidence="6" id="KW-0443">Lipid metabolism</keyword>
<dbReference type="InterPro" id="IPR001917">
    <property type="entry name" value="Aminotrans_II_pyridoxalP_BS"/>
</dbReference>
<dbReference type="Pfam" id="PF00501">
    <property type="entry name" value="AMP-binding"/>
    <property type="match status" value="1"/>
</dbReference>
<dbReference type="SUPFAM" id="SSF53383">
    <property type="entry name" value="PLP-dependent transferases"/>
    <property type="match status" value="1"/>
</dbReference>
<dbReference type="CDD" id="cd06454">
    <property type="entry name" value="KBL_like"/>
    <property type="match status" value="1"/>
</dbReference>
<sequence>MLTTDHPRFQSVCESSDLVGLLRERTASHPHQRAFSYLVDGEDDRLHLTYGQLDRQARAIAAHLQSRGMAGERALLLYPSGLEFIAAFFGCLYAGVTAVPAYPPRRNRNLLRIQSIVDDATPAVALTTHSVFDRVEPMIKDEQDLRAIPWQCTDELDLAQADAWQEPDISPDTLAFLQYTSGSTGTPKGVMLSHGNLLHNTKVICEGFRISRAGEGLSWLPLYHDMGLIGGVIQPIYFGRHNTLMTPTHFLQKPIRWLRTLSDTGAMISGGPNFAYELCVDRITDEEKQGLDLTQWEVAFNGAEPVRTTTLRRFAEAFEPCGFRFEAFYPCYGLAEATLMVAGKKKWQPPTIQPYQIEDLKEGRAVPGQAGSDDSLEIVGSGVTYLGQEAAIVDPETHQRCADRAIGEIWVKGDSIAHGYWKREELSKETFSAETTDGDGPFLRTGDLGFLDDGELFVTGRLKDLIIIRGANHYPQDIEQTVEDSHESLPKSAGAAITVGDDGKEKLVVLQEMGRQRDLPFEEILDSVRHHVTAIHDVAPTAIVFLRPNTIPKTSSGKIQRHACRDQYLAGELNVVAEWSLGGELNVHRKRGADRIARREKQAEDAAKPKTPPAAKDDAKPSGSTIERAMRIVREVAKERAAGATLETEIAAMGLDSLERMEIVAGLEDEFGGRFSEEAILGMNTCRDVVRAVEEHLLTEGGPAAREVLPGDYQFNQSPEYLKLRSSLKLAESAGLANPYFTQHEGITNDRTTIGGKDYINWCSYNYLGMSGEPAVQQATQGAVDRYGTSVSASRLVSGEKPLHRELERSIAGFLGVEDAVVFVGGHATNESVIGHLYGPGDLILHDALSHNSIVQGCKLSGATRRAFAHNDPAACEELLKRYRGEYRQVLIVVEGVYSMDGDFTPLPEFIRLKKEHKAYLMVDEAHSLGTMGKTGRGMSEHFGVDAREVDLWMGTMSKSLGSCGGYIAACREIVEYLKYTAPGFVFSVGLSPSNAAAALASLELIKEKPERVAQLKHNSALFLQLAKQAGLNTGMSDGTPIVPVIIGNSMQSLELSQRLFAEGVNVQPIMYPAVEESAARLRFFITSTHTDEQIKQTATALAKHWKQLHRKSG</sequence>
<dbReference type="Gene3D" id="3.90.1150.10">
    <property type="entry name" value="Aspartate Aminotransferase, domain 1"/>
    <property type="match status" value="1"/>
</dbReference>
<dbReference type="PROSITE" id="PS00599">
    <property type="entry name" value="AA_TRANSFER_CLASS_2"/>
    <property type="match status" value="1"/>
</dbReference>
<dbReference type="AlphaFoldDB" id="A0A5C5V683"/>
<dbReference type="GO" id="GO:0006633">
    <property type="term" value="P:fatty acid biosynthetic process"/>
    <property type="evidence" value="ECO:0007669"/>
    <property type="project" value="TreeGrafter"/>
</dbReference>
<evidence type="ECO:0000256" key="2">
    <source>
        <dbReference type="ARBA" id="ARBA00006432"/>
    </source>
</evidence>
<dbReference type="SUPFAM" id="SSF47336">
    <property type="entry name" value="ACP-like"/>
    <property type="match status" value="1"/>
</dbReference>
<keyword evidence="4" id="KW-0276">Fatty acid metabolism</keyword>
<keyword evidence="8" id="KW-1133">Transmembrane helix</keyword>
<dbReference type="OrthoDB" id="219272at2"/>
<dbReference type="RefSeq" id="WP_146567234.1">
    <property type="nucleotide sequence ID" value="NZ_SIHJ01000002.1"/>
</dbReference>
<dbReference type="EC" id="6.2.1.-" evidence="10"/>
<evidence type="ECO:0000256" key="5">
    <source>
        <dbReference type="ARBA" id="ARBA00022898"/>
    </source>
</evidence>
<dbReference type="PANTHER" id="PTHR22754:SF32">
    <property type="entry name" value="DISCO-INTERACTING PROTEIN 2"/>
    <property type="match status" value="1"/>
</dbReference>
<evidence type="ECO:0000256" key="8">
    <source>
        <dbReference type="SAM" id="Phobius"/>
    </source>
</evidence>
<dbReference type="Pfam" id="PF23024">
    <property type="entry name" value="AMP-dom_DIP2-like"/>
    <property type="match status" value="1"/>
</dbReference>
<evidence type="ECO:0000256" key="4">
    <source>
        <dbReference type="ARBA" id="ARBA00022832"/>
    </source>
</evidence>
<evidence type="ECO:0000256" key="6">
    <source>
        <dbReference type="ARBA" id="ARBA00023098"/>
    </source>
</evidence>
<evidence type="ECO:0000256" key="1">
    <source>
        <dbReference type="ARBA" id="ARBA00001933"/>
    </source>
</evidence>
<dbReference type="InterPro" id="IPR040097">
    <property type="entry name" value="FAAL/FAAC"/>
</dbReference>
<keyword evidence="8" id="KW-0812">Transmembrane</keyword>
<name>A0A5C5V683_9BACT</name>
<evidence type="ECO:0000256" key="3">
    <source>
        <dbReference type="ARBA" id="ARBA00022598"/>
    </source>
</evidence>
<dbReference type="GO" id="GO:0016874">
    <property type="term" value="F:ligase activity"/>
    <property type="evidence" value="ECO:0007669"/>
    <property type="project" value="UniProtKB-KW"/>
</dbReference>
<feature type="domain" description="Carrier" evidence="9">
    <location>
        <begin position="623"/>
        <end position="697"/>
    </location>
</feature>
<evidence type="ECO:0000313" key="10">
    <source>
        <dbReference type="EMBL" id="TWT34084.1"/>
    </source>
</evidence>
<dbReference type="GO" id="GO:0070566">
    <property type="term" value="F:adenylyltransferase activity"/>
    <property type="evidence" value="ECO:0007669"/>
    <property type="project" value="TreeGrafter"/>
</dbReference>
<dbReference type="SUPFAM" id="SSF56801">
    <property type="entry name" value="Acetyl-CoA synthetase-like"/>
    <property type="match status" value="1"/>
</dbReference>
<dbReference type="InterPro" id="IPR025110">
    <property type="entry name" value="AMP-bd_C"/>
</dbReference>
<dbReference type="PROSITE" id="PS50075">
    <property type="entry name" value="CARRIER"/>
    <property type="match status" value="1"/>
</dbReference>
<dbReference type="InterPro" id="IPR015422">
    <property type="entry name" value="PyrdxlP-dep_Trfase_small"/>
</dbReference>
<gene>
    <name evidence="10" type="ORF">KOR34_39200</name>
</gene>
<organism evidence="10 11">
    <name type="scientific">Posidoniimonas corsicana</name>
    <dbReference type="NCBI Taxonomy" id="1938618"/>
    <lineage>
        <taxon>Bacteria</taxon>
        <taxon>Pseudomonadati</taxon>
        <taxon>Planctomycetota</taxon>
        <taxon>Planctomycetia</taxon>
        <taxon>Pirellulales</taxon>
        <taxon>Lacipirellulaceae</taxon>
        <taxon>Posidoniimonas</taxon>
    </lineage>
</organism>
<dbReference type="PANTHER" id="PTHR22754">
    <property type="entry name" value="DISCO-INTERACTING PROTEIN 2 DIP2 -RELATED"/>
    <property type="match status" value="1"/>
</dbReference>
<comment type="caution">
    <text evidence="10">The sequence shown here is derived from an EMBL/GenBank/DDBJ whole genome shotgun (WGS) entry which is preliminary data.</text>
</comment>
<dbReference type="GO" id="GO:0030170">
    <property type="term" value="F:pyridoxal phosphate binding"/>
    <property type="evidence" value="ECO:0007669"/>
    <property type="project" value="InterPro"/>
</dbReference>
<reference evidence="10 11" key="1">
    <citation type="submission" date="2019-02" db="EMBL/GenBank/DDBJ databases">
        <title>Deep-cultivation of Planctomycetes and their phenomic and genomic characterization uncovers novel biology.</title>
        <authorList>
            <person name="Wiegand S."/>
            <person name="Jogler M."/>
            <person name="Boedeker C."/>
            <person name="Pinto D."/>
            <person name="Vollmers J."/>
            <person name="Rivas-Marin E."/>
            <person name="Kohn T."/>
            <person name="Peeters S.H."/>
            <person name="Heuer A."/>
            <person name="Rast P."/>
            <person name="Oberbeckmann S."/>
            <person name="Bunk B."/>
            <person name="Jeske O."/>
            <person name="Meyerdierks A."/>
            <person name="Storesund J.E."/>
            <person name="Kallscheuer N."/>
            <person name="Luecker S."/>
            <person name="Lage O.M."/>
            <person name="Pohl T."/>
            <person name="Merkel B.J."/>
            <person name="Hornburger P."/>
            <person name="Mueller R.-W."/>
            <person name="Bruemmer F."/>
            <person name="Labrenz M."/>
            <person name="Spormann A.M."/>
            <person name="Op Den Camp H."/>
            <person name="Overmann J."/>
            <person name="Amann R."/>
            <person name="Jetten M.S.M."/>
            <person name="Mascher T."/>
            <person name="Medema M.H."/>
            <person name="Devos D.P."/>
            <person name="Kaster A.-K."/>
            <person name="Ovreas L."/>
            <person name="Rohde M."/>
            <person name="Galperin M.Y."/>
            <person name="Jogler C."/>
        </authorList>
    </citation>
    <scope>NUCLEOTIDE SEQUENCE [LARGE SCALE GENOMIC DNA]</scope>
    <source>
        <strain evidence="10 11">KOR34</strain>
    </source>
</reference>
<dbReference type="Gene3D" id="3.30.300.30">
    <property type="match status" value="1"/>
</dbReference>
<feature type="compositionally biased region" description="Basic and acidic residues" evidence="7">
    <location>
        <begin position="593"/>
        <end position="608"/>
    </location>
</feature>
<comment type="cofactor">
    <cofactor evidence="1">
        <name>pyridoxal 5'-phosphate</name>
        <dbReference type="ChEBI" id="CHEBI:597326"/>
    </cofactor>
</comment>
<dbReference type="InterPro" id="IPR009081">
    <property type="entry name" value="PP-bd_ACP"/>
</dbReference>
<dbReference type="GO" id="GO:0071766">
    <property type="term" value="P:Actinobacterium-type cell wall biogenesis"/>
    <property type="evidence" value="ECO:0007669"/>
    <property type="project" value="UniProtKB-ARBA"/>
</dbReference>
<evidence type="ECO:0000256" key="7">
    <source>
        <dbReference type="SAM" id="MobiDB-lite"/>
    </source>
</evidence>
<protein>
    <submittedName>
        <fullName evidence="10">Putative fatty-acid--CoA ligase fadD21</fullName>
        <ecNumber evidence="10">6.2.1.-</ecNumber>
    </submittedName>
</protein>
<dbReference type="FunFam" id="3.40.50.12780:FF:000013">
    <property type="entry name" value="Long-chain-fatty-acid--AMP ligase FadD32"/>
    <property type="match status" value="1"/>
</dbReference>
<dbReference type="PROSITE" id="PS00455">
    <property type="entry name" value="AMP_BINDING"/>
    <property type="match status" value="1"/>
</dbReference>
<keyword evidence="3 10" id="KW-0436">Ligase</keyword>
<dbReference type="InterPro" id="IPR036736">
    <property type="entry name" value="ACP-like_sf"/>
</dbReference>
<comment type="similarity">
    <text evidence="2">Belongs to the ATP-dependent AMP-binding enzyme family.</text>
</comment>
<dbReference type="Gene3D" id="3.40.50.12780">
    <property type="entry name" value="N-terminal domain of ligase-like"/>
    <property type="match status" value="1"/>
</dbReference>
<dbReference type="Gene3D" id="3.40.640.10">
    <property type="entry name" value="Type I PLP-dependent aspartate aminotransferase-like (Major domain)"/>
    <property type="match status" value="1"/>
</dbReference>
<evidence type="ECO:0000259" key="9">
    <source>
        <dbReference type="PROSITE" id="PS50075"/>
    </source>
</evidence>
<dbReference type="GO" id="GO:0005886">
    <property type="term" value="C:plasma membrane"/>
    <property type="evidence" value="ECO:0007669"/>
    <property type="project" value="TreeGrafter"/>
</dbReference>
<dbReference type="InterPro" id="IPR015424">
    <property type="entry name" value="PyrdxlP-dep_Trfase"/>
</dbReference>
<dbReference type="InterPro" id="IPR000873">
    <property type="entry name" value="AMP-dep_synth/lig_dom"/>
</dbReference>
<dbReference type="InterPro" id="IPR004839">
    <property type="entry name" value="Aminotransferase_I/II_large"/>
</dbReference>
<dbReference type="CDD" id="cd05931">
    <property type="entry name" value="FAAL"/>
    <property type="match status" value="1"/>
</dbReference>
<accession>A0A5C5V683</accession>
<dbReference type="Proteomes" id="UP000316714">
    <property type="component" value="Unassembled WGS sequence"/>
</dbReference>
<keyword evidence="8" id="KW-0472">Membrane</keyword>
<dbReference type="InterPro" id="IPR045851">
    <property type="entry name" value="AMP-bd_C_sf"/>
</dbReference>
<feature type="transmembrane region" description="Helical" evidence="8">
    <location>
        <begin position="75"/>
        <end position="96"/>
    </location>
</feature>
<dbReference type="InterPro" id="IPR015421">
    <property type="entry name" value="PyrdxlP-dep_Trfase_major"/>
</dbReference>
<dbReference type="Gene3D" id="1.10.1200.10">
    <property type="entry name" value="ACP-like"/>
    <property type="match status" value="1"/>
</dbReference>
<dbReference type="InterPro" id="IPR020845">
    <property type="entry name" value="AMP-binding_CS"/>
</dbReference>
<evidence type="ECO:0000313" key="11">
    <source>
        <dbReference type="Proteomes" id="UP000316714"/>
    </source>
</evidence>
<dbReference type="EMBL" id="SIHJ01000002">
    <property type="protein sequence ID" value="TWT34084.1"/>
    <property type="molecule type" value="Genomic_DNA"/>
</dbReference>
<feature type="region of interest" description="Disordered" evidence="7">
    <location>
        <begin position="592"/>
        <end position="627"/>
    </location>
</feature>
<dbReference type="Pfam" id="PF00155">
    <property type="entry name" value="Aminotran_1_2"/>
    <property type="match status" value="1"/>
</dbReference>
<dbReference type="InterPro" id="IPR042099">
    <property type="entry name" value="ANL_N_sf"/>
</dbReference>
<dbReference type="Pfam" id="PF00550">
    <property type="entry name" value="PP-binding"/>
    <property type="match status" value="1"/>
</dbReference>
<keyword evidence="11" id="KW-1185">Reference proteome</keyword>
<keyword evidence="5" id="KW-0663">Pyridoxal phosphate</keyword>
<proteinExistence type="inferred from homology"/>